<dbReference type="EMBL" id="FNQB01000002">
    <property type="protein sequence ID" value="SDZ33691.1"/>
    <property type="molecule type" value="Genomic_DNA"/>
</dbReference>
<protein>
    <submittedName>
        <fullName evidence="3">Uncharacterized protein</fullName>
    </submittedName>
</protein>
<sequence>MLRIGETGSLNEEAQVRRRSLWSVVALAAASLAGWYAVTVGGTDASADPAPEKVRDAPIFPGRMPPLGVKLPASEASGLIASKTYPGMYYWLRDGGSSKPGKPRDAIWGMRISAGGMPEAVRGDELFPSYPVTGAKNEDWEDLTVDDAGALWIGQLGANNCKDQQRLLRVAEPAPGGSGPLEVVASYTLRFPDNTKPGCSTYNSEALLWLDGHFYVFAKTSGTPVYRVDLPSGTSGEARLTRIGRFGRDVDNISAASISDDRTRMMVQDHERLWVFTTDPGRTGDDFMKDATSHKASGTARFEASGGASVEGGTFVRGTHDIAFVAEDGNLYYARPQTYGEPAWTPPPTVPPVPTNPPVPTVPPIPTNPPIPTIPPVPTVPPTLPPVPTDGPTWYDPWFDDLPDLPTDPGEAG</sequence>
<gene>
    <name evidence="3" type="ORF">SAMN05421684_4637</name>
</gene>
<keyword evidence="2" id="KW-0812">Transmembrane</keyword>
<reference evidence="4" key="1">
    <citation type="submission" date="2016-10" db="EMBL/GenBank/DDBJ databases">
        <authorList>
            <person name="Varghese N."/>
            <person name="Submissions S."/>
        </authorList>
    </citation>
    <scope>NUCLEOTIDE SEQUENCE [LARGE SCALE GENOMIC DNA]</scope>
    <source>
        <strain evidence="4">DSM 44718</strain>
    </source>
</reference>
<organism evidence="3 4">
    <name type="scientific">Asanoa ishikariensis</name>
    <dbReference type="NCBI Taxonomy" id="137265"/>
    <lineage>
        <taxon>Bacteria</taxon>
        <taxon>Bacillati</taxon>
        <taxon>Actinomycetota</taxon>
        <taxon>Actinomycetes</taxon>
        <taxon>Micromonosporales</taxon>
        <taxon>Micromonosporaceae</taxon>
        <taxon>Asanoa</taxon>
    </lineage>
</organism>
<evidence type="ECO:0000313" key="3">
    <source>
        <dbReference type="EMBL" id="SDZ33691.1"/>
    </source>
</evidence>
<feature type="compositionally biased region" description="Pro residues" evidence="1">
    <location>
        <begin position="373"/>
        <end position="389"/>
    </location>
</feature>
<dbReference type="AlphaFoldDB" id="A0A1H3S814"/>
<dbReference type="SUPFAM" id="SSF89372">
    <property type="entry name" value="Fucose-specific lectin"/>
    <property type="match status" value="1"/>
</dbReference>
<evidence type="ECO:0000313" key="4">
    <source>
        <dbReference type="Proteomes" id="UP000199632"/>
    </source>
</evidence>
<proteinExistence type="predicted"/>
<keyword evidence="2" id="KW-0472">Membrane</keyword>
<dbReference type="Proteomes" id="UP000199632">
    <property type="component" value="Unassembled WGS sequence"/>
</dbReference>
<feature type="transmembrane region" description="Helical" evidence="2">
    <location>
        <begin position="21"/>
        <end position="38"/>
    </location>
</feature>
<evidence type="ECO:0000256" key="2">
    <source>
        <dbReference type="SAM" id="Phobius"/>
    </source>
</evidence>
<keyword evidence="2" id="KW-1133">Transmembrane helix</keyword>
<feature type="region of interest" description="Disordered" evidence="1">
    <location>
        <begin position="373"/>
        <end position="413"/>
    </location>
</feature>
<accession>A0A1H3S814</accession>
<keyword evidence="4" id="KW-1185">Reference proteome</keyword>
<dbReference type="STRING" id="137265.SAMN05421684_4637"/>
<evidence type="ECO:0000256" key="1">
    <source>
        <dbReference type="SAM" id="MobiDB-lite"/>
    </source>
</evidence>
<name>A0A1H3S814_9ACTN</name>